<dbReference type="PANTHER" id="PTHR12993:SF11">
    <property type="entry name" value="N-ACETYLGLUCOSAMINYL-PHOSPHATIDYLINOSITOL DE-N-ACETYLASE"/>
    <property type="match status" value="1"/>
</dbReference>
<dbReference type="OrthoDB" id="70547at2157"/>
<dbReference type="PANTHER" id="PTHR12993">
    <property type="entry name" value="N-ACETYLGLUCOSAMINYL-PHOSPHATIDYLINOSITOL DE-N-ACETYLASE-RELATED"/>
    <property type="match status" value="1"/>
</dbReference>
<dbReference type="STRING" id="397948.Cmaq_0838"/>
<sequence>MDLSKLSKYVESITIDEKKVDLLKRAGRVIAVSPHPDDIEIVAGGYLALLALRNASIKVIVVSDDRMSIPLNELTDYDVIKIRMEEEINAMRALGISNVDYLNYIDSEVPEPSILRRDLIRVFRSYGPDLVITVDPYLPYEAHPDHVNTGMAVLQAVLFHEVSRVMKEYSPKTPPPAVALGASHRPNALICIDDYVDRKMNALRAHKSQFNEELLRGIELIHMKLGGAAGCKYAEAFKVLTPGELHMNPLAEYS</sequence>
<dbReference type="KEGG" id="cma:Cmaq_0838"/>
<name>A8MD17_CALMQ</name>
<accession>A8MD17</accession>
<dbReference type="SUPFAM" id="SSF102588">
    <property type="entry name" value="LmbE-like"/>
    <property type="match status" value="1"/>
</dbReference>
<dbReference type="InterPro" id="IPR024078">
    <property type="entry name" value="LmbE-like_dom_sf"/>
</dbReference>
<dbReference type="InterPro" id="IPR003737">
    <property type="entry name" value="GlcNAc_PI_deacetylase-related"/>
</dbReference>
<protein>
    <submittedName>
        <fullName evidence="1">LmbE family protein</fullName>
    </submittedName>
</protein>
<dbReference type="HOGENOM" id="CLU_049311_3_2_2"/>
<dbReference type="Gene3D" id="3.40.50.10320">
    <property type="entry name" value="LmbE-like"/>
    <property type="match status" value="1"/>
</dbReference>
<dbReference type="GO" id="GO:0016811">
    <property type="term" value="F:hydrolase activity, acting on carbon-nitrogen (but not peptide) bonds, in linear amides"/>
    <property type="evidence" value="ECO:0007669"/>
    <property type="project" value="TreeGrafter"/>
</dbReference>
<dbReference type="EMBL" id="CP000852">
    <property type="protein sequence ID" value="ABW01673.1"/>
    <property type="molecule type" value="Genomic_DNA"/>
</dbReference>
<dbReference type="Proteomes" id="UP000001137">
    <property type="component" value="Chromosome"/>
</dbReference>
<gene>
    <name evidence="1" type="ordered locus">Cmaq_0838</name>
</gene>
<dbReference type="eggNOG" id="arCOG03460">
    <property type="taxonomic scope" value="Archaea"/>
</dbReference>
<organism evidence="1 2">
    <name type="scientific">Caldivirga maquilingensis (strain ATCC 700844 / DSM 13496 / JCM 10307 / IC-167)</name>
    <dbReference type="NCBI Taxonomy" id="397948"/>
    <lineage>
        <taxon>Archaea</taxon>
        <taxon>Thermoproteota</taxon>
        <taxon>Thermoprotei</taxon>
        <taxon>Thermoproteales</taxon>
        <taxon>Thermoproteaceae</taxon>
        <taxon>Caldivirga</taxon>
    </lineage>
</organism>
<proteinExistence type="predicted"/>
<reference evidence="1 2" key="1">
    <citation type="submission" date="2007-10" db="EMBL/GenBank/DDBJ databases">
        <title>Complete sequence of Caldivirga maquilingensis IC-167.</title>
        <authorList>
            <consortium name="US DOE Joint Genome Institute"/>
            <person name="Copeland A."/>
            <person name="Lucas S."/>
            <person name="Lapidus A."/>
            <person name="Barry K."/>
            <person name="Glavina del Rio T."/>
            <person name="Dalin E."/>
            <person name="Tice H."/>
            <person name="Pitluck S."/>
            <person name="Saunders E."/>
            <person name="Brettin T."/>
            <person name="Bruce D."/>
            <person name="Detter J.C."/>
            <person name="Han C."/>
            <person name="Schmutz J."/>
            <person name="Larimer F."/>
            <person name="Land M."/>
            <person name="Hauser L."/>
            <person name="Kyrpides N."/>
            <person name="Ivanova N."/>
            <person name="Biddle J.F."/>
            <person name="Zhang Z."/>
            <person name="Fitz-Gibbon S.T."/>
            <person name="Lowe T.M."/>
            <person name="Saltikov C."/>
            <person name="House C.H."/>
            <person name="Richardson P."/>
        </authorList>
    </citation>
    <scope>NUCLEOTIDE SEQUENCE [LARGE SCALE GENOMIC DNA]</scope>
    <source>
        <strain evidence="2">ATCC 700844 / DSM 13496 / JCM 10307 / IC-167</strain>
    </source>
</reference>
<dbReference type="RefSeq" id="WP_012185892.1">
    <property type="nucleotide sequence ID" value="NC_009954.1"/>
</dbReference>
<keyword evidence="2" id="KW-1185">Reference proteome</keyword>
<dbReference type="AlphaFoldDB" id="A8MD17"/>
<dbReference type="GeneID" id="5709763"/>
<evidence type="ECO:0000313" key="1">
    <source>
        <dbReference type="EMBL" id="ABW01673.1"/>
    </source>
</evidence>
<dbReference type="Pfam" id="PF02585">
    <property type="entry name" value="PIG-L"/>
    <property type="match status" value="1"/>
</dbReference>
<evidence type="ECO:0000313" key="2">
    <source>
        <dbReference type="Proteomes" id="UP000001137"/>
    </source>
</evidence>